<feature type="transmembrane region" description="Helical" evidence="7">
    <location>
        <begin position="21"/>
        <end position="40"/>
    </location>
</feature>
<dbReference type="EMBL" id="JBHSMH010000067">
    <property type="protein sequence ID" value="MFC5470603.1"/>
    <property type="molecule type" value="Genomic_DNA"/>
</dbReference>
<dbReference type="PANTHER" id="PTHR43227:SF11">
    <property type="entry name" value="BLL4140 PROTEIN"/>
    <property type="match status" value="1"/>
</dbReference>
<dbReference type="InterPro" id="IPR000515">
    <property type="entry name" value="MetI-like"/>
</dbReference>
<gene>
    <name evidence="9" type="ORF">ACFPPD_18070</name>
</gene>
<dbReference type="Pfam" id="PF00528">
    <property type="entry name" value="BPD_transp_1"/>
    <property type="match status" value="1"/>
</dbReference>
<dbReference type="Proteomes" id="UP001596105">
    <property type="component" value="Unassembled WGS sequence"/>
</dbReference>
<feature type="domain" description="ABC transmembrane type-1" evidence="8">
    <location>
        <begin position="82"/>
        <end position="299"/>
    </location>
</feature>
<dbReference type="Gene3D" id="1.10.3720.10">
    <property type="entry name" value="MetI-like"/>
    <property type="match status" value="1"/>
</dbReference>
<feature type="transmembrane region" description="Helical" evidence="7">
    <location>
        <begin position="86"/>
        <end position="110"/>
    </location>
</feature>
<name>A0ABW0M130_9BACL</name>
<evidence type="ECO:0000313" key="9">
    <source>
        <dbReference type="EMBL" id="MFC5470603.1"/>
    </source>
</evidence>
<organism evidence="9 10">
    <name type="scientific">Cohnella suwonensis</name>
    <dbReference type="NCBI Taxonomy" id="696072"/>
    <lineage>
        <taxon>Bacteria</taxon>
        <taxon>Bacillati</taxon>
        <taxon>Bacillota</taxon>
        <taxon>Bacilli</taxon>
        <taxon>Bacillales</taxon>
        <taxon>Paenibacillaceae</taxon>
        <taxon>Cohnella</taxon>
    </lineage>
</organism>
<dbReference type="SUPFAM" id="SSF161098">
    <property type="entry name" value="MetI-like"/>
    <property type="match status" value="1"/>
</dbReference>
<evidence type="ECO:0000256" key="4">
    <source>
        <dbReference type="ARBA" id="ARBA00022692"/>
    </source>
</evidence>
<dbReference type="PROSITE" id="PS50928">
    <property type="entry name" value="ABC_TM1"/>
    <property type="match status" value="1"/>
</dbReference>
<proteinExistence type="inferred from homology"/>
<keyword evidence="4 7" id="KW-0812">Transmembrane</keyword>
<dbReference type="PANTHER" id="PTHR43227">
    <property type="entry name" value="BLL4140 PROTEIN"/>
    <property type="match status" value="1"/>
</dbReference>
<evidence type="ECO:0000256" key="5">
    <source>
        <dbReference type="ARBA" id="ARBA00022989"/>
    </source>
</evidence>
<evidence type="ECO:0000256" key="1">
    <source>
        <dbReference type="ARBA" id="ARBA00004651"/>
    </source>
</evidence>
<evidence type="ECO:0000256" key="3">
    <source>
        <dbReference type="ARBA" id="ARBA00022475"/>
    </source>
</evidence>
<comment type="subcellular location">
    <subcellularLocation>
        <location evidence="1 7">Cell membrane</location>
        <topology evidence="1 7">Multi-pass membrane protein</topology>
    </subcellularLocation>
</comment>
<evidence type="ECO:0000256" key="6">
    <source>
        <dbReference type="ARBA" id="ARBA00023136"/>
    </source>
</evidence>
<protein>
    <submittedName>
        <fullName evidence="9">ABC transporter permease</fullName>
    </submittedName>
</protein>
<feature type="transmembrane region" description="Helical" evidence="7">
    <location>
        <begin position="223"/>
        <end position="240"/>
    </location>
</feature>
<evidence type="ECO:0000256" key="7">
    <source>
        <dbReference type="RuleBase" id="RU363032"/>
    </source>
</evidence>
<comment type="similarity">
    <text evidence="7">Belongs to the binding-protein-dependent transport system permease family.</text>
</comment>
<dbReference type="InterPro" id="IPR035906">
    <property type="entry name" value="MetI-like_sf"/>
</dbReference>
<keyword evidence="3" id="KW-1003">Cell membrane</keyword>
<keyword evidence="10" id="KW-1185">Reference proteome</keyword>
<keyword evidence="5 7" id="KW-1133">Transmembrane helix</keyword>
<evidence type="ECO:0000259" key="8">
    <source>
        <dbReference type="PROSITE" id="PS50928"/>
    </source>
</evidence>
<comment type="caution">
    <text evidence="9">The sequence shown here is derived from an EMBL/GenBank/DDBJ whole genome shotgun (WGS) entry which is preliminary data.</text>
</comment>
<dbReference type="InterPro" id="IPR050809">
    <property type="entry name" value="UgpAE/MalFG_permease"/>
</dbReference>
<feature type="transmembrane region" description="Helical" evidence="7">
    <location>
        <begin position="122"/>
        <end position="142"/>
    </location>
</feature>
<sequence>MAKVRVNGGGNGFVQELLKNKVMYLMFLPIAAYFIVFNYYPMAGIVVAFKDFNYREGMFGSPWVGWQNFDYFFHSGKAWIVTRNTFLYNVVFLAAYTVFSIGVAVMIAEMTGKLFKKTAQTLMFLPYFLSWVAVAAIVYNLFNYEFGVVNTLLKSLGMEAIDIYSNVNYWYFILPFFYVWKWVGFGSILYLSAIMGIDSSIYEAAKIDGANIFQRIRRLTLPLLKPTTIILVLLGIGRIMRGEFDMFYQLIGNNGLLMDATDIIDTLVFRSLVLSPDFGMASAGGLYQSVLCFVIILLANGIVKKYDREHALF</sequence>
<dbReference type="CDD" id="cd06261">
    <property type="entry name" value="TM_PBP2"/>
    <property type="match status" value="1"/>
</dbReference>
<dbReference type="RefSeq" id="WP_209748972.1">
    <property type="nucleotide sequence ID" value="NZ_JBHSMH010000067.1"/>
</dbReference>
<keyword evidence="6 7" id="KW-0472">Membrane</keyword>
<accession>A0ABW0M130</accession>
<feature type="transmembrane region" description="Helical" evidence="7">
    <location>
        <begin position="285"/>
        <end position="303"/>
    </location>
</feature>
<reference evidence="10" key="1">
    <citation type="journal article" date="2019" name="Int. J. Syst. Evol. Microbiol.">
        <title>The Global Catalogue of Microorganisms (GCM) 10K type strain sequencing project: providing services to taxonomists for standard genome sequencing and annotation.</title>
        <authorList>
            <consortium name="The Broad Institute Genomics Platform"/>
            <consortium name="The Broad Institute Genome Sequencing Center for Infectious Disease"/>
            <person name="Wu L."/>
            <person name="Ma J."/>
        </authorList>
    </citation>
    <scope>NUCLEOTIDE SEQUENCE [LARGE SCALE GENOMIC DNA]</scope>
    <source>
        <strain evidence="10">CCUG 57113</strain>
    </source>
</reference>
<evidence type="ECO:0000256" key="2">
    <source>
        <dbReference type="ARBA" id="ARBA00022448"/>
    </source>
</evidence>
<keyword evidence="2 7" id="KW-0813">Transport</keyword>
<evidence type="ECO:0000313" key="10">
    <source>
        <dbReference type="Proteomes" id="UP001596105"/>
    </source>
</evidence>
<feature type="transmembrane region" description="Helical" evidence="7">
    <location>
        <begin position="169"/>
        <end position="191"/>
    </location>
</feature>